<name>L1NDM7_9BACT</name>
<feature type="transmembrane region" description="Helical" evidence="6">
    <location>
        <begin position="82"/>
        <end position="104"/>
    </location>
</feature>
<keyword evidence="8" id="KW-1185">Reference proteome</keyword>
<keyword evidence="2" id="KW-1003">Cell membrane</keyword>
<dbReference type="HOGENOM" id="CLU_113736_1_2_10"/>
<keyword evidence="4 6" id="KW-1133">Transmembrane helix</keyword>
<dbReference type="GO" id="GO:0005886">
    <property type="term" value="C:plasma membrane"/>
    <property type="evidence" value="ECO:0007669"/>
    <property type="project" value="UniProtKB-SubCell"/>
</dbReference>
<comment type="subcellular location">
    <subcellularLocation>
        <location evidence="1">Cell membrane</location>
        <topology evidence="1">Multi-pass membrane protein</topology>
    </subcellularLocation>
</comment>
<dbReference type="Proteomes" id="UP000010433">
    <property type="component" value="Unassembled WGS sequence"/>
</dbReference>
<keyword evidence="5 6" id="KW-0472">Membrane</keyword>
<dbReference type="PANTHER" id="PTHR33931:SF5">
    <property type="entry name" value="UPF0299 MEMBRANE PROTEIN YOHJ"/>
    <property type="match status" value="1"/>
</dbReference>
<evidence type="ECO:0000256" key="3">
    <source>
        <dbReference type="ARBA" id="ARBA00022692"/>
    </source>
</evidence>
<evidence type="ECO:0000256" key="6">
    <source>
        <dbReference type="SAM" id="Phobius"/>
    </source>
</evidence>
<dbReference type="InterPro" id="IPR005538">
    <property type="entry name" value="LrgA/CidA"/>
</dbReference>
<evidence type="ECO:0000313" key="7">
    <source>
        <dbReference type="EMBL" id="EKY01436.1"/>
    </source>
</evidence>
<accession>L1NDM7</accession>
<dbReference type="PANTHER" id="PTHR33931">
    <property type="entry name" value="HOLIN-LIKE PROTEIN CIDA-RELATED"/>
    <property type="match status" value="1"/>
</dbReference>
<dbReference type="AlphaFoldDB" id="L1NDM7"/>
<reference evidence="7 8" key="1">
    <citation type="submission" date="2012-05" db="EMBL/GenBank/DDBJ databases">
        <authorList>
            <person name="Weinstock G."/>
            <person name="Sodergren E."/>
            <person name="Lobos E.A."/>
            <person name="Fulton L."/>
            <person name="Fulton R."/>
            <person name="Courtney L."/>
            <person name="Fronick C."/>
            <person name="O'Laughlin M."/>
            <person name="Godfrey J."/>
            <person name="Wilson R.M."/>
            <person name="Miner T."/>
            <person name="Farmer C."/>
            <person name="Delehaunty K."/>
            <person name="Cordes M."/>
            <person name="Minx P."/>
            <person name="Tomlinson C."/>
            <person name="Chen J."/>
            <person name="Wollam A."/>
            <person name="Pepin K.H."/>
            <person name="Bhonagiri V."/>
            <person name="Zhang X."/>
            <person name="Suruliraj S."/>
            <person name="Warren W."/>
            <person name="Mitreva M."/>
            <person name="Mardis E.R."/>
            <person name="Wilson R.K."/>
        </authorList>
    </citation>
    <scope>NUCLEOTIDE SEQUENCE [LARGE SCALE GENOMIC DNA]</scope>
    <source>
        <strain evidence="7 8">F0055</strain>
    </source>
</reference>
<dbReference type="OrthoDB" id="3176438at2"/>
<feature type="transmembrane region" description="Helical" evidence="6">
    <location>
        <begin position="57"/>
        <end position="76"/>
    </location>
</feature>
<feature type="transmembrane region" description="Helical" evidence="6">
    <location>
        <begin position="6"/>
        <end position="36"/>
    </location>
</feature>
<dbReference type="EMBL" id="AMEP01000069">
    <property type="protein sequence ID" value="EKY01436.1"/>
    <property type="molecule type" value="Genomic_DNA"/>
</dbReference>
<dbReference type="STRING" id="1127699.HMPREF9151_01048"/>
<protein>
    <submittedName>
        <fullName evidence="7">LrgA family protein</fullName>
    </submittedName>
</protein>
<evidence type="ECO:0000256" key="4">
    <source>
        <dbReference type="ARBA" id="ARBA00022989"/>
    </source>
</evidence>
<keyword evidence="3 6" id="KW-0812">Transmembrane</keyword>
<dbReference type="Pfam" id="PF03788">
    <property type="entry name" value="LrgA"/>
    <property type="match status" value="1"/>
</dbReference>
<organism evidence="7 8">
    <name type="scientific">Hoylesella saccharolytica F0055</name>
    <dbReference type="NCBI Taxonomy" id="1127699"/>
    <lineage>
        <taxon>Bacteria</taxon>
        <taxon>Pseudomonadati</taxon>
        <taxon>Bacteroidota</taxon>
        <taxon>Bacteroidia</taxon>
        <taxon>Bacteroidales</taxon>
        <taxon>Prevotellaceae</taxon>
        <taxon>Hoylesella</taxon>
    </lineage>
</organism>
<evidence type="ECO:0000313" key="8">
    <source>
        <dbReference type="Proteomes" id="UP000010433"/>
    </source>
</evidence>
<dbReference type="PATRIC" id="fig|1127699.3.peg.969"/>
<comment type="caution">
    <text evidence="7">The sequence shown here is derived from an EMBL/GenBank/DDBJ whole genome shotgun (WGS) entry which is preliminary data.</text>
</comment>
<evidence type="ECO:0000256" key="5">
    <source>
        <dbReference type="ARBA" id="ARBA00023136"/>
    </source>
</evidence>
<evidence type="ECO:0000256" key="2">
    <source>
        <dbReference type="ARBA" id="ARBA00022475"/>
    </source>
</evidence>
<evidence type="ECO:0000256" key="1">
    <source>
        <dbReference type="ARBA" id="ARBA00004651"/>
    </source>
</evidence>
<sequence>MAKQFFVIFGCLALGEIIVWATGIKLPSSIIGMLLLASFLKMKWVKLEWVEKISEFLLANLGFFFVPPGVAIMLYLDVIQKELLPIAMATVISTVLVLVVTGHMHQFVVKAERKFLEMHINRHKKK</sequence>
<dbReference type="RefSeq" id="WP_009162262.1">
    <property type="nucleotide sequence ID" value="NZ_KB290987.1"/>
</dbReference>
<proteinExistence type="predicted"/>
<gene>
    <name evidence="7" type="ORF">HMPREF9151_01048</name>
</gene>